<dbReference type="AlphaFoldDB" id="A0A2K2G6J9"/>
<evidence type="ECO:0000313" key="2">
    <source>
        <dbReference type="Proteomes" id="UP000236327"/>
    </source>
</evidence>
<dbReference type="Gene3D" id="3.30.420.300">
    <property type="entry name" value="2-keto-3-deoxy-galactonokinase, substrate binding domain"/>
    <property type="match status" value="1"/>
</dbReference>
<protein>
    <submittedName>
        <fullName evidence="1">2-oxo-3-deoxygalactonate kinase</fullName>
    </submittedName>
</protein>
<dbReference type="EMBL" id="LYMM01000001">
    <property type="protein sequence ID" value="PNU06663.1"/>
    <property type="molecule type" value="Genomic_DNA"/>
</dbReference>
<dbReference type="GO" id="GO:0034194">
    <property type="term" value="P:D-galactonate catabolic process"/>
    <property type="evidence" value="ECO:0007669"/>
    <property type="project" value="InterPro"/>
</dbReference>
<dbReference type="InterPro" id="IPR042258">
    <property type="entry name" value="DGOK_N"/>
</dbReference>
<name>A0A2K2G6J9_9SPHN</name>
<proteinExistence type="predicted"/>
<gene>
    <name evidence="1" type="ORF">A8V01_00240</name>
</gene>
<dbReference type="GO" id="GO:0008671">
    <property type="term" value="F:2-dehydro-3-deoxygalactonokinase activity"/>
    <property type="evidence" value="ECO:0007669"/>
    <property type="project" value="InterPro"/>
</dbReference>
<dbReference type="Proteomes" id="UP000236327">
    <property type="component" value="Unassembled WGS sequence"/>
</dbReference>
<keyword evidence="1" id="KW-0418">Kinase</keyword>
<keyword evidence="2" id="KW-1185">Reference proteome</keyword>
<reference evidence="1 2" key="1">
    <citation type="submission" date="2016-05" db="EMBL/GenBank/DDBJ databases">
        <title>Complete genome sequence of Novosphingobium guangzhouense SA925(T).</title>
        <authorList>
            <person name="Sha S."/>
        </authorList>
    </citation>
    <scope>NUCLEOTIDE SEQUENCE [LARGE SCALE GENOMIC DNA]</scope>
    <source>
        <strain evidence="1 2">SA925</strain>
    </source>
</reference>
<dbReference type="OrthoDB" id="256574at2"/>
<evidence type="ECO:0000313" key="1">
    <source>
        <dbReference type="EMBL" id="PNU06663.1"/>
    </source>
</evidence>
<sequence>MRALCGVLVSGSFIAVDWGTTNRRAYVIEGGEVASTERDDQGILSVPAGGFPAAVADLRARHGGLPMLLAGMVGSNRGWHDAGYVTAPAGIAEIAANLVSPVEGVSIVPGVCRDGGDGRQDVMRGEEVQLLGAVAAGLAPADALLCQPGTHAKWAVMKGGALADFTTAMTGEIFAMLKAHSLIGAEMAGDVDADEEFRKGVEASADGDLLAALFGVRAASVLGARAPGGAAAYVSGLLLGTDCRARVKPGQTVHLLADGLLARLYSAAIAAIGAEAVVVDSHASFVAGITRIRDMTS</sequence>
<dbReference type="InterPro" id="IPR042257">
    <property type="entry name" value="DGOK_C"/>
</dbReference>
<comment type="caution">
    <text evidence="1">The sequence shown here is derived from an EMBL/GenBank/DDBJ whole genome shotgun (WGS) entry which is preliminary data.</text>
</comment>
<dbReference type="Pfam" id="PF05035">
    <property type="entry name" value="DGOK"/>
    <property type="match status" value="1"/>
</dbReference>
<accession>A0A2K2G6J9</accession>
<organism evidence="1 2">
    <name type="scientific">Novosphingobium guangzhouense</name>
    <dbReference type="NCBI Taxonomy" id="1850347"/>
    <lineage>
        <taxon>Bacteria</taxon>
        <taxon>Pseudomonadati</taxon>
        <taxon>Pseudomonadota</taxon>
        <taxon>Alphaproteobacteria</taxon>
        <taxon>Sphingomonadales</taxon>
        <taxon>Sphingomonadaceae</taxon>
        <taxon>Novosphingobium</taxon>
    </lineage>
</organism>
<dbReference type="InterPro" id="IPR007729">
    <property type="entry name" value="DGOK"/>
</dbReference>
<dbReference type="Gene3D" id="3.30.420.310">
    <property type="entry name" value="2-keto-3-deoxy-galactonokinase, C-terminal domain"/>
    <property type="match status" value="1"/>
</dbReference>
<keyword evidence="1" id="KW-0808">Transferase</keyword>